<feature type="transmembrane region" description="Helical" evidence="6">
    <location>
        <begin position="6"/>
        <end position="28"/>
    </location>
</feature>
<feature type="transmembrane region" description="Helical" evidence="6">
    <location>
        <begin position="263"/>
        <end position="284"/>
    </location>
</feature>
<dbReference type="PANTHER" id="PTHR31794">
    <property type="entry name" value="AUXIN EFFLUX TRANSPORTER FAMILY PROTEIN (EUROFUNG)"/>
    <property type="match status" value="1"/>
</dbReference>
<evidence type="ECO:0000256" key="3">
    <source>
        <dbReference type="ARBA" id="ARBA00022989"/>
    </source>
</evidence>
<feature type="transmembrane region" description="Helical" evidence="6">
    <location>
        <begin position="296"/>
        <end position="320"/>
    </location>
</feature>
<dbReference type="GO" id="GO:0005783">
    <property type="term" value="C:endoplasmic reticulum"/>
    <property type="evidence" value="ECO:0007669"/>
    <property type="project" value="TreeGrafter"/>
</dbReference>
<feature type="transmembrane region" description="Helical" evidence="6">
    <location>
        <begin position="71"/>
        <end position="88"/>
    </location>
</feature>
<dbReference type="PANTHER" id="PTHR31794:SF2">
    <property type="entry name" value="AUXIN EFFLUX TRANSPORTER FAMILY PROTEIN (EUROFUNG)"/>
    <property type="match status" value="1"/>
</dbReference>
<dbReference type="Proteomes" id="UP001150538">
    <property type="component" value="Unassembled WGS sequence"/>
</dbReference>
<proteinExistence type="predicted"/>
<feature type="transmembrane region" description="Helical" evidence="6">
    <location>
        <begin position="100"/>
        <end position="125"/>
    </location>
</feature>
<dbReference type="GO" id="GO:0055085">
    <property type="term" value="P:transmembrane transport"/>
    <property type="evidence" value="ECO:0007669"/>
    <property type="project" value="InterPro"/>
</dbReference>
<feature type="transmembrane region" description="Helical" evidence="6">
    <location>
        <begin position="434"/>
        <end position="458"/>
    </location>
</feature>
<dbReference type="Pfam" id="PF03547">
    <property type="entry name" value="Mem_trans"/>
    <property type="match status" value="1"/>
</dbReference>
<gene>
    <name evidence="7" type="ORF">H4219_001496</name>
</gene>
<keyword evidence="4 6" id="KW-0472">Membrane</keyword>
<dbReference type="GO" id="GO:0016020">
    <property type="term" value="C:membrane"/>
    <property type="evidence" value="ECO:0007669"/>
    <property type="project" value="UniProtKB-SubCell"/>
</dbReference>
<protein>
    <recommendedName>
        <fullName evidence="9">Auxin efflux carrier</fullName>
    </recommendedName>
</protein>
<dbReference type="OrthoDB" id="191139at2759"/>
<evidence type="ECO:0000256" key="6">
    <source>
        <dbReference type="SAM" id="Phobius"/>
    </source>
</evidence>
<keyword evidence="3 6" id="KW-1133">Transmembrane helix</keyword>
<dbReference type="AlphaFoldDB" id="A0A9W8A399"/>
<dbReference type="InterPro" id="IPR004776">
    <property type="entry name" value="Mem_transp_PIN-like"/>
</dbReference>
<accession>A0A9W8A399</accession>
<keyword evidence="2 6" id="KW-0812">Transmembrane</keyword>
<organism evidence="7 8">
    <name type="scientific">Mycoemilia scoparia</name>
    <dbReference type="NCBI Taxonomy" id="417184"/>
    <lineage>
        <taxon>Eukaryota</taxon>
        <taxon>Fungi</taxon>
        <taxon>Fungi incertae sedis</taxon>
        <taxon>Zoopagomycota</taxon>
        <taxon>Kickxellomycotina</taxon>
        <taxon>Kickxellomycetes</taxon>
        <taxon>Kickxellales</taxon>
        <taxon>Kickxellaceae</taxon>
        <taxon>Mycoemilia</taxon>
    </lineage>
</organism>
<dbReference type="EMBL" id="JANBPU010000017">
    <property type="protein sequence ID" value="KAJ1920123.1"/>
    <property type="molecule type" value="Genomic_DNA"/>
</dbReference>
<comment type="caution">
    <text evidence="7">The sequence shown here is derived from an EMBL/GenBank/DDBJ whole genome shotgun (WGS) entry which is preliminary data.</text>
</comment>
<evidence type="ECO:0000313" key="7">
    <source>
        <dbReference type="EMBL" id="KAJ1920123.1"/>
    </source>
</evidence>
<feature type="transmembrane region" description="Helical" evidence="6">
    <location>
        <begin position="362"/>
        <end position="382"/>
    </location>
</feature>
<evidence type="ECO:0000256" key="4">
    <source>
        <dbReference type="ARBA" id="ARBA00023136"/>
    </source>
</evidence>
<feature type="region of interest" description="Disordered" evidence="5">
    <location>
        <begin position="182"/>
        <end position="210"/>
    </location>
</feature>
<evidence type="ECO:0000256" key="5">
    <source>
        <dbReference type="SAM" id="MobiDB-lite"/>
    </source>
</evidence>
<comment type="subcellular location">
    <subcellularLocation>
        <location evidence="1">Membrane</location>
        <topology evidence="1">Multi-pass membrane protein</topology>
    </subcellularLocation>
</comment>
<feature type="transmembrane region" description="Helical" evidence="6">
    <location>
        <begin position="145"/>
        <end position="163"/>
    </location>
</feature>
<evidence type="ECO:0000256" key="1">
    <source>
        <dbReference type="ARBA" id="ARBA00004141"/>
    </source>
</evidence>
<reference evidence="7" key="1">
    <citation type="submission" date="2022-07" db="EMBL/GenBank/DDBJ databases">
        <title>Phylogenomic reconstructions and comparative analyses of Kickxellomycotina fungi.</title>
        <authorList>
            <person name="Reynolds N.K."/>
            <person name="Stajich J.E."/>
            <person name="Barry K."/>
            <person name="Grigoriev I.V."/>
            <person name="Crous P."/>
            <person name="Smith M.E."/>
        </authorList>
    </citation>
    <scope>NUCLEOTIDE SEQUENCE</scope>
    <source>
        <strain evidence="7">NBRC 100468</strain>
    </source>
</reference>
<evidence type="ECO:0008006" key="9">
    <source>
        <dbReference type="Google" id="ProtNLM"/>
    </source>
</evidence>
<name>A0A9W8A399_9FUNG</name>
<sequence>MGFVEFAMVSVKAVFQISIVAFSGFVFARRGILNPAVMKNVSKISIDLLTPCLLFSKIVETLELESLAKLWIVPASYLLYGIIGLAWTQGTSRALRLPKAYTRFLDVSVFFINSNTLPFALIYSIATSPDAAFLRKNGDDTLEMVAARGISYAMLFGIPNNLLRWSIGMKWLDVENATGINKGHGGSSHHNSTDTLAQREPDTGPKFHRNQPFSETSPLLISHTTHQTTPQDTPLMSQAPIKSTAKKLVCNASKGVKGLWSGYIAPFMNPPIYGILFAIIVLLFPGLQKNMVQPGTFLHAVYGGISMLGDACIPMVIISLGAQLGIMGLPVQQDTELSDSSSCAEDECRGSRSSSNEHLQRVGVLVVMMGRCLIVPAISSLALITLKAKFPHIAPMLSEDPILLVVLLLLSACPPAINIVGVSQATGKFQDEAAVILFWSYILGTAFLAAWISGFLWLGDYLNS</sequence>
<evidence type="ECO:0000256" key="2">
    <source>
        <dbReference type="ARBA" id="ARBA00022692"/>
    </source>
</evidence>
<feature type="transmembrane region" description="Helical" evidence="6">
    <location>
        <begin position="402"/>
        <end position="422"/>
    </location>
</feature>
<evidence type="ECO:0000313" key="8">
    <source>
        <dbReference type="Proteomes" id="UP001150538"/>
    </source>
</evidence>
<keyword evidence="8" id="KW-1185">Reference proteome</keyword>